<feature type="domain" description="Transglutaminase-like" evidence="10">
    <location>
        <begin position="271"/>
        <end position="364"/>
    </location>
</feature>
<feature type="active site" evidence="8">
    <location>
        <position position="361"/>
    </location>
</feature>
<dbReference type="FunFam" id="3.90.260.10:FF:000001">
    <property type="entry name" value="Protein-glutamine gamma-glutamyltransferase 2"/>
    <property type="match status" value="1"/>
</dbReference>
<keyword evidence="12" id="KW-1185">Reference proteome</keyword>
<dbReference type="OMA" id="YEYQTQL"/>
<dbReference type="Pfam" id="PF01841">
    <property type="entry name" value="Transglut_core"/>
    <property type="match status" value="1"/>
</dbReference>
<evidence type="ECO:0000256" key="1">
    <source>
        <dbReference type="ARBA" id="ARBA00001913"/>
    </source>
</evidence>
<evidence type="ECO:0000313" key="11">
    <source>
        <dbReference type="Ensembl" id="ENSNBRP00000022001.1"/>
    </source>
</evidence>
<dbReference type="Ensembl" id="ENSNBRT00000022586.1">
    <property type="protein sequence ID" value="ENSNBRP00000022001.1"/>
    <property type="gene ID" value="ENSNBRG00000016850.1"/>
</dbReference>
<reference evidence="11" key="2">
    <citation type="submission" date="2025-09" db="UniProtKB">
        <authorList>
            <consortium name="Ensembl"/>
        </authorList>
    </citation>
    <scope>IDENTIFICATION</scope>
</reference>
<evidence type="ECO:0000259" key="10">
    <source>
        <dbReference type="SMART" id="SM00460"/>
    </source>
</evidence>
<dbReference type="InterPro" id="IPR036985">
    <property type="entry name" value="Transglutaminase-like_sf"/>
</dbReference>
<feature type="active site" evidence="8">
    <location>
        <position position="279"/>
    </location>
</feature>
<protein>
    <recommendedName>
        <fullName evidence="7">protein-glutamine gamma-glutamyltransferase</fullName>
        <ecNumber evidence="7">2.3.2.13</ecNumber>
    </recommendedName>
</protein>
<dbReference type="GO" id="GO:0072378">
    <property type="term" value="P:blood coagulation, fibrin clot formation"/>
    <property type="evidence" value="ECO:0007669"/>
    <property type="project" value="TreeGrafter"/>
</dbReference>
<evidence type="ECO:0000256" key="3">
    <source>
        <dbReference type="ARBA" id="ARBA00022679"/>
    </source>
</evidence>
<dbReference type="SUPFAM" id="SSF54001">
    <property type="entry name" value="Cysteine proteinases"/>
    <property type="match status" value="1"/>
</dbReference>
<dbReference type="Bgee" id="ENSNBRG00000016850">
    <property type="expression patterns" value="Expressed in camera-type eye and 1 other cell type or tissue"/>
</dbReference>
<feature type="active site" evidence="8">
    <location>
        <position position="338"/>
    </location>
</feature>
<dbReference type="AlphaFoldDB" id="A0A3Q4HIZ5"/>
<proteinExistence type="inferred from homology"/>
<evidence type="ECO:0000256" key="8">
    <source>
        <dbReference type="PIRSR" id="PIRSR000459-1"/>
    </source>
</evidence>
<dbReference type="STRING" id="32507.ENSNBRP00000022001"/>
<feature type="signal peptide" evidence="9">
    <location>
        <begin position="1"/>
        <end position="17"/>
    </location>
</feature>
<evidence type="ECO:0000256" key="4">
    <source>
        <dbReference type="ARBA" id="ARBA00022723"/>
    </source>
</evidence>
<dbReference type="InterPro" id="IPR001102">
    <property type="entry name" value="Transglutaminase_N"/>
</dbReference>
<dbReference type="InterPro" id="IPR014756">
    <property type="entry name" value="Ig_E-set"/>
</dbReference>
<dbReference type="GO" id="GO:0003810">
    <property type="term" value="F:protein-glutamine gamma-glutamyltransferase activity"/>
    <property type="evidence" value="ECO:0007669"/>
    <property type="project" value="UniProtKB-EC"/>
</dbReference>
<evidence type="ECO:0000256" key="9">
    <source>
        <dbReference type="SAM" id="SignalP"/>
    </source>
</evidence>
<evidence type="ECO:0000256" key="2">
    <source>
        <dbReference type="ARBA" id="ARBA00005968"/>
    </source>
</evidence>
<comment type="similarity">
    <text evidence="2">Belongs to the transglutaminase superfamily. Transglutaminase family.</text>
</comment>
<organism evidence="11 12">
    <name type="scientific">Neolamprologus brichardi</name>
    <name type="common">Fairy cichlid</name>
    <name type="synonym">Lamprologus brichardi</name>
    <dbReference type="NCBI Taxonomy" id="32507"/>
    <lineage>
        <taxon>Eukaryota</taxon>
        <taxon>Metazoa</taxon>
        <taxon>Chordata</taxon>
        <taxon>Craniata</taxon>
        <taxon>Vertebrata</taxon>
        <taxon>Euteleostomi</taxon>
        <taxon>Actinopterygii</taxon>
        <taxon>Neopterygii</taxon>
        <taxon>Teleostei</taxon>
        <taxon>Neoteleostei</taxon>
        <taxon>Acanthomorphata</taxon>
        <taxon>Ovalentaria</taxon>
        <taxon>Cichlomorphae</taxon>
        <taxon>Cichliformes</taxon>
        <taxon>Cichlidae</taxon>
        <taxon>African cichlids</taxon>
        <taxon>Pseudocrenilabrinae</taxon>
        <taxon>Lamprologini</taxon>
        <taxon>Neolamprologus</taxon>
    </lineage>
</organism>
<keyword evidence="6" id="KW-0012">Acyltransferase</keyword>
<evidence type="ECO:0000256" key="7">
    <source>
        <dbReference type="ARBA" id="ARBA00024222"/>
    </source>
</evidence>
<dbReference type="SMART" id="SM00460">
    <property type="entry name" value="TGc"/>
    <property type="match status" value="1"/>
</dbReference>
<keyword evidence="5" id="KW-0106">Calcium</keyword>
<dbReference type="PANTHER" id="PTHR11590">
    <property type="entry name" value="PROTEIN-GLUTAMINE GAMMA-GLUTAMYLTRANSFERASE"/>
    <property type="match status" value="1"/>
</dbReference>
<dbReference type="Gene3D" id="2.60.40.10">
    <property type="entry name" value="Immunoglobulins"/>
    <property type="match status" value="3"/>
</dbReference>
<dbReference type="Gene3D" id="3.90.260.10">
    <property type="entry name" value="Transglutaminase-like"/>
    <property type="match status" value="1"/>
</dbReference>
<dbReference type="GeneTree" id="ENSGT01050000244939"/>
<dbReference type="InterPro" id="IPR038765">
    <property type="entry name" value="Papain-like_cys_pep_sf"/>
</dbReference>
<dbReference type="InterPro" id="IPR050779">
    <property type="entry name" value="Transglutaminase"/>
</dbReference>
<sequence length="626" mass="70311">MTSVLCFVPALSVLLEALKINMCQDANKPKHYTTDYYMQNLVVRRGQEFVMQVTFNRPLAPEDDFHIEFTIGSDPSPNKGSLVMVTFGNRGSSSWSGRILQSQGASVMFGITPDAAAIVGKFQVYVAISTGRGMQRTKRDPTTDMYLLFNAWCPDDHVFLPNEVERQEYVLNDEGMLYLGSSSAVVERPWTFGQFERGILDACIFVLDASQMPIYDRGNVVKLVRVGSAMMNSQDDNGVMVGNWSNDYSMGKPPTSWTGSTKILLQYANTGVPVCFAQCWVYAGVFNTFLRCLGIPARVITNYNSAHDNTGNLKTDILFNADGTPDRRNTRDSIWNYHCWNEVMIKRPDLPPGLEGWQVVDSTPQETSDGFFRCGPAPVIAIKEGRVCYPFDCGFVFAEVNSDVVFLKRDKYGNLSPFRVDKTYIGEKILTKAVGSQQQTNITNTYKFPEGNDHRTSNPTILRNVTALLDCDITFYTGVVVSHFKDITFDVTVLPYQSEIPAYEYQAQLSSQTCLRFIVSGQSDNLHVLDLKVLELQTPDLKVTVRRTKEMGVKVEFTNNFGFPLRGVNLSLEGAGLISPKSKYYREIPPQATITWQETFIPWLPGLRRITALMDCQEVRQVTSTT</sequence>
<dbReference type="InterPro" id="IPR023608">
    <property type="entry name" value="Transglutaminase_animal"/>
</dbReference>
<dbReference type="Pfam" id="PF00868">
    <property type="entry name" value="Transglut_N"/>
    <property type="match status" value="1"/>
</dbReference>
<comment type="cofactor">
    <cofactor evidence="1">
        <name>Ca(2+)</name>
        <dbReference type="ChEBI" id="CHEBI:29108"/>
    </cofactor>
</comment>
<dbReference type="EC" id="2.3.2.13" evidence="7"/>
<reference evidence="11" key="1">
    <citation type="submission" date="2025-08" db="UniProtKB">
        <authorList>
            <consortium name="Ensembl"/>
        </authorList>
    </citation>
    <scope>IDENTIFICATION</scope>
</reference>
<dbReference type="SUPFAM" id="SSF49309">
    <property type="entry name" value="Transglutaminase, two C-terminal domains"/>
    <property type="match status" value="2"/>
</dbReference>
<dbReference type="PIRSF" id="PIRSF000459">
    <property type="entry name" value="TGM_EBP42"/>
    <property type="match status" value="1"/>
</dbReference>
<feature type="chain" id="PRO_5018561657" description="protein-glutamine gamma-glutamyltransferase" evidence="9">
    <location>
        <begin position="18"/>
        <end position="626"/>
    </location>
</feature>
<keyword evidence="3" id="KW-0808">Transferase</keyword>
<keyword evidence="4" id="KW-0479">Metal-binding</keyword>
<dbReference type="Proteomes" id="UP000261580">
    <property type="component" value="Unassembled WGS sequence"/>
</dbReference>
<dbReference type="GO" id="GO:0046872">
    <property type="term" value="F:metal ion binding"/>
    <property type="evidence" value="ECO:0007669"/>
    <property type="project" value="UniProtKB-KW"/>
</dbReference>
<name>A0A3Q4HIZ5_NEOBR</name>
<accession>A0A3Q4HIZ5</accession>
<dbReference type="PANTHER" id="PTHR11590:SF42">
    <property type="entry name" value="COAGULATION FACTOR XIII A CHAIN"/>
    <property type="match status" value="1"/>
</dbReference>
<evidence type="ECO:0000313" key="12">
    <source>
        <dbReference type="Proteomes" id="UP000261580"/>
    </source>
</evidence>
<evidence type="ECO:0000256" key="6">
    <source>
        <dbReference type="ARBA" id="ARBA00023315"/>
    </source>
</evidence>
<dbReference type="SUPFAM" id="SSF81296">
    <property type="entry name" value="E set domains"/>
    <property type="match status" value="1"/>
</dbReference>
<dbReference type="InterPro" id="IPR013783">
    <property type="entry name" value="Ig-like_fold"/>
</dbReference>
<dbReference type="InterPro" id="IPR036238">
    <property type="entry name" value="Transglutaminase_C_sf"/>
</dbReference>
<keyword evidence="9" id="KW-0732">Signal</keyword>
<dbReference type="InterPro" id="IPR002931">
    <property type="entry name" value="Transglutaminase-like"/>
</dbReference>
<dbReference type="GO" id="GO:0007399">
    <property type="term" value="P:nervous system development"/>
    <property type="evidence" value="ECO:0007669"/>
    <property type="project" value="UniProtKB-ARBA"/>
</dbReference>
<evidence type="ECO:0000256" key="5">
    <source>
        <dbReference type="ARBA" id="ARBA00022837"/>
    </source>
</evidence>